<proteinExistence type="predicted"/>
<evidence type="ECO:0000256" key="1">
    <source>
        <dbReference type="SAM" id="MobiDB-lite"/>
    </source>
</evidence>
<evidence type="ECO:0000313" key="3">
    <source>
        <dbReference type="Proteomes" id="UP000321393"/>
    </source>
</evidence>
<feature type="region of interest" description="Disordered" evidence="1">
    <location>
        <begin position="62"/>
        <end position="84"/>
    </location>
</feature>
<protein>
    <submittedName>
        <fullName evidence="2">Uncharacterized protein</fullName>
    </submittedName>
</protein>
<feature type="compositionally biased region" description="Basic and acidic residues" evidence="1">
    <location>
        <begin position="158"/>
        <end position="170"/>
    </location>
</feature>
<organism evidence="2 3">
    <name type="scientific">Cucumis melo var. makuwa</name>
    <name type="common">Oriental melon</name>
    <dbReference type="NCBI Taxonomy" id="1194695"/>
    <lineage>
        <taxon>Eukaryota</taxon>
        <taxon>Viridiplantae</taxon>
        <taxon>Streptophyta</taxon>
        <taxon>Embryophyta</taxon>
        <taxon>Tracheophyta</taxon>
        <taxon>Spermatophyta</taxon>
        <taxon>Magnoliopsida</taxon>
        <taxon>eudicotyledons</taxon>
        <taxon>Gunneridae</taxon>
        <taxon>Pentapetalae</taxon>
        <taxon>rosids</taxon>
        <taxon>fabids</taxon>
        <taxon>Cucurbitales</taxon>
        <taxon>Cucurbitaceae</taxon>
        <taxon>Benincaseae</taxon>
        <taxon>Cucumis</taxon>
    </lineage>
</organism>
<dbReference type="EMBL" id="SSTE01011117">
    <property type="protein sequence ID" value="KAA0052055.1"/>
    <property type="molecule type" value="Genomic_DNA"/>
</dbReference>
<sequence>MVLIIGLVGEISYLEISYLSSTGKTGTGSAWARVGQVPGQGHASLVRVRNANRLRQTVRLGSRRGDAGRASGQRCDGSSDRARRTASGLGRLAVQVGRSVRLTSRDVRRGVWLKAALGDGLQMGFRLARREGFRSAKATACGRGVRLAGLRGFTAPDSTRRRETDEEPTRDCGWAPV</sequence>
<feature type="region of interest" description="Disordered" evidence="1">
    <location>
        <begin position="155"/>
        <end position="177"/>
    </location>
</feature>
<dbReference type="AlphaFoldDB" id="A0A5A7UEB5"/>
<dbReference type="Proteomes" id="UP000321393">
    <property type="component" value="Unassembled WGS sequence"/>
</dbReference>
<comment type="caution">
    <text evidence="2">The sequence shown here is derived from an EMBL/GenBank/DDBJ whole genome shotgun (WGS) entry which is preliminary data.</text>
</comment>
<evidence type="ECO:0000313" key="2">
    <source>
        <dbReference type="EMBL" id="KAA0052055.1"/>
    </source>
</evidence>
<accession>A0A5A7UEB5</accession>
<name>A0A5A7UEB5_CUCMM</name>
<gene>
    <name evidence="2" type="ORF">E6C27_scaffold578G00210</name>
</gene>
<reference evidence="2 3" key="1">
    <citation type="submission" date="2019-08" db="EMBL/GenBank/DDBJ databases">
        <title>Draft genome sequences of two oriental melons (Cucumis melo L. var makuwa).</title>
        <authorList>
            <person name="Kwon S.-Y."/>
        </authorList>
    </citation>
    <scope>NUCLEOTIDE SEQUENCE [LARGE SCALE GENOMIC DNA]</scope>
    <source>
        <strain evidence="3">cv. SW 3</strain>
        <tissue evidence="2">Leaf</tissue>
    </source>
</reference>